<dbReference type="EMBL" id="FZNP01000001">
    <property type="protein sequence ID" value="SNR23232.1"/>
    <property type="molecule type" value="Genomic_DNA"/>
</dbReference>
<evidence type="ECO:0000313" key="3">
    <source>
        <dbReference type="Proteomes" id="UP000198420"/>
    </source>
</evidence>
<evidence type="ECO:0000313" key="2">
    <source>
        <dbReference type="EMBL" id="SNR23232.1"/>
    </source>
</evidence>
<name>A0A238UMA4_9ACTN</name>
<organism evidence="2 3">
    <name type="scientific">Actinomadura mexicana</name>
    <dbReference type="NCBI Taxonomy" id="134959"/>
    <lineage>
        <taxon>Bacteria</taxon>
        <taxon>Bacillati</taxon>
        <taxon>Actinomycetota</taxon>
        <taxon>Actinomycetes</taxon>
        <taxon>Streptosporangiales</taxon>
        <taxon>Thermomonosporaceae</taxon>
        <taxon>Actinomadura</taxon>
    </lineage>
</organism>
<proteinExistence type="predicted"/>
<dbReference type="RefSeq" id="WP_089309568.1">
    <property type="nucleotide sequence ID" value="NZ_FZNP01000001.1"/>
</dbReference>
<dbReference type="InterPro" id="IPR047738">
    <property type="entry name" value="SAV_2336-like_N"/>
</dbReference>
<dbReference type="NCBIfam" id="NF041121">
    <property type="entry name" value="SAV_2336_NTERM"/>
    <property type="match status" value="1"/>
</dbReference>
<gene>
    <name evidence="2" type="ORF">SAMN06265355_101121</name>
</gene>
<dbReference type="Proteomes" id="UP000198420">
    <property type="component" value="Unassembled WGS sequence"/>
</dbReference>
<sequence length="1094" mass="116254">MDGLARALAEFGLVRGDAGLDAEQILDLLWLARDPPPPSAGRAAPGTSSPLRVVPAPPTVRQEATRPRPPEAAGPGSPATVVEPVFPGDTPSERIGDGAARPPEAGGSADADGPAGQDAAPGPGGSAGRPDPLVPVTGVGFRGVRPLRDALELTRALRPFRRAVRPGPLEPDEAATVEATAEAWVTAALSARAAPPRAGACAPKPLVVVTHRPPVRALDVALVVDTGSSMRIWDRAFTQLEHIFVQSGAFRSVARWGLVLRRDGSRLVDAGGAHHPPDRLKDPSGRRLVLLASDAVGDHWYVRDIWETIESWAAVMPTALLHVLPRRYWGETAVGEPCLRMRLGAPGTPVPNAHYTVERGWWVTGTAGLPLPVVGLNPAGLGGWAEALTSGAAWADGISTAVPGTGPAERPSEYNRRLDDRDGQLLAAFLRRASPRAVHLAQVLSCAPTLSPQLIEILQEHLAPETGLTERAEIFVSGLLEPAGRESYRFLPAAAERFREQVGHLEELKAFDVASDHLQRNFGLGGDLRALVPYPGGTSGIAPEAEPFAQLRRNMADRLAVLTGPEHTGPEHTGPAVFPAAGRPPGEGIVLPPARHPVGGPAHPVSREPAPFDRAVVPAARTASGPRALPPLPAPVAALAGHMAAVDGDDALTVLDIGVEGVTRYRVHRDAMGTPHPSRLATEPWTGLDAREAAAPRIERLTGGRGPLAAVRTAPEGMAEADRASALVREARPDAEIVTAPDADVAGWLRRVVEREPIRQPYSLVALAPHGGAGELRLTPVPLFAPGALRDDRVPVSVRCEPGTESGTAFAVGAHGPDGLFRVMSIRSARIRAGHHDLVALLRRPGLVGFGGLEGLSADRRDWARIVAAVPDRYDPRPRPLHLICLVEVSGTRERVADRLSRVDQLAMLLGWEAPEGLSVSLVVYGRHDYRDRLGRLDRLPTVLTWEDDAGTARAALGAAVERPPLPVTYPDAAMVEDALAVVDERLPRRPRGRTALVTVGDRPPHPARVTASEILPCPNRRDWQNTLRRLRARPGMTVAAICDDPALRPQGPWRDLGGGAPPVPLDVVDVQRLAIDLRLVPPMAGRLPFPLVI</sequence>
<feature type="compositionally biased region" description="Low complexity" evidence="1">
    <location>
        <begin position="102"/>
        <end position="121"/>
    </location>
</feature>
<accession>A0A238UMA4</accession>
<reference evidence="3" key="1">
    <citation type="submission" date="2017-06" db="EMBL/GenBank/DDBJ databases">
        <authorList>
            <person name="Varghese N."/>
            <person name="Submissions S."/>
        </authorList>
    </citation>
    <scope>NUCLEOTIDE SEQUENCE [LARGE SCALE GENOMIC DNA]</scope>
    <source>
        <strain evidence="3">DSM 44485</strain>
    </source>
</reference>
<feature type="region of interest" description="Disordered" evidence="1">
    <location>
        <begin position="34"/>
        <end position="134"/>
    </location>
</feature>
<dbReference type="AlphaFoldDB" id="A0A238UMA4"/>
<protein>
    <submittedName>
        <fullName evidence="2">Uncharacterized protein</fullName>
    </submittedName>
</protein>
<feature type="compositionally biased region" description="Low complexity" evidence="1">
    <location>
        <begin position="40"/>
        <end position="50"/>
    </location>
</feature>
<evidence type="ECO:0000256" key="1">
    <source>
        <dbReference type="SAM" id="MobiDB-lite"/>
    </source>
</evidence>
<keyword evidence="3" id="KW-1185">Reference proteome</keyword>